<dbReference type="RefSeq" id="WP_138323737.1">
    <property type="nucleotide sequence ID" value="NZ_CP040463.1"/>
</dbReference>
<sequence>MKKLITSAAFLIIMTGCANNLINKPVPKSNPNLPVVKEFKAYPDRNAMALFWKPIPKMSGYYIQRYNPKNKKWVEIATINDPYKSIYVDTKLKPNTIYKYRIATFDKNKIPSLAVNTTQKTLPKLQPVIPLEARPLKKGMVKIIFRPHPNERVKEYLIERFNDEKARWEKLSTLSPRLNVEYIDKNLKDGKIYKYRIIAISFDKIKSYPSKTIVVSTYPKPPVVLNITASVDMPKQIKITFSPVKDAVYYKIYRADSPDGTFRYIGKTTNTFYIDKINEDGVKKYYKVTAVSKYKTESLLNETPTVMGQTLPKPATPIVSTNVGLNFVEFIFTSPDNRAAKYLIVKEIKEGLFKTKQQKFITAKNSFKDTIDPKKSYIYYIYEVDKYGLISKKPAKVEVGG</sequence>
<dbReference type="Gene3D" id="2.60.40.10">
    <property type="entry name" value="Immunoglobulins"/>
    <property type="match status" value="3"/>
</dbReference>
<dbReference type="SMART" id="SM00060">
    <property type="entry name" value="FN3"/>
    <property type="match status" value="3"/>
</dbReference>
<dbReference type="SUPFAM" id="SSF49265">
    <property type="entry name" value="Fibronectin type III"/>
    <property type="match status" value="1"/>
</dbReference>
<name>A0ABX5VAA1_9BACT</name>
<evidence type="ECO:0000313" key="3">
    <source>
        <dbReference type="EMBL" id="QCT95116.1"/>
    </source>
</evidence>
<dbReference type="InterPro" id="IPR036116">
    <property type="entry name" value="FN3_sf"/>
</dbReference>
<feature type="domain" description="Fibronectin type-III" evidence="2">
    <location>
        <begin position="127"/>
        <end position="220"/>
    </location>
</feature>
<gene>
    <name evidence="3" type="ORF">FE773_07915</name>
</gene>
<keyword evidence="4" id="KW-1185">Reference proteome</keyword>
<evidence type="ECO:0000256" key="1">
    <source>
        <dbReference type="SAM" id="SignalP"/>
    </source>
</evidence>
<organism evidence="3 4">
    <name type="scientific">Caminibacter mediatlanticus TB-2</name>
    <dbReference type="NCBI Taxonomy" id="391592"/>
    <lineage>
        <taxon>Bacteria</taxon>
        <taxon>Pseudomonadati</taxon>
        <taxon>Campylobacterota</taxon>
        <taxon>Epsilonproteobacteria</taxon>
        <taxon>Nautiliales</taxon>
        <taxon>Nautiliaceae</taxon>
        <taxon>Caminibacter</taxon>
    </lineage>
</organism>
<protein>
    <submittedName>
        <fullName evidence="3">Fibronectin type III domain-containing protein</fullName>
    </submittedName>
</protein>
<keyword evidence="1" id="KW-0732">Signal</keyword>
<reference evidence="3 4" key="1">
    <citation type="submission" date="2019-05" db="EMBL/GenBank/DDBJ databases">
        <title>A comparative analysis of the Nautiliaceae.</title>
        <authorList>
            <person name="Grosche A."/>
            <person name="Smedile F."/>
            <person name="Vetriani C."/>
        </authorList>
    </citation>
    <scope>NUCLEOTIDE SEQUENCE [LARGE SCALE GENOMIC DNA]</scope>
    <source>
        <strain evidence="3 4">TB-2</strain>
    </source>
</reference>
<dbReference type="EMBL" id="CP040463">
    <property type="protein sequence ID" value="QCT95116.1"/>
    <property type="molecule type" value="Genomic_DNA"/>
</dbReference>
<dbReference type="CDD" id="cd00063">
    <property type="entry name" value="FN3"/>
    <property type="match status" value="1"/>
</dbReference>
<feature type="signal peptide" evidence="1">
    <location>
        <begin position="1"/>
        <end position="18"/>
    </location>
</feature>
<proteinExistence type="predicted"/>
<dbReference type="InterPro" id="IPR003961">
    <property type="entry name" value="FN3_dom"/>
</dbReference>
<dbReference type="PROSITE" id="PS51257">
    <property type="entry name" value="PROKAR_LIPOPROTEIN"/>
    <property type="match status" value="1"/>
</dbReference>
<accession>A0ABX5VAA1</accession>
<dbReference type="PROSITE" id="PS50853">
    <property type="entry name" value="FN3"/>
    <property type="match status" value="1"/>
</dbReference>
<dbReference type="InterPro" id="IPR013783">
    <property type="entry name" value="Ig-like_fold"/>
</dbReference>
<dbReference type="Proteomes" id="UP000306825">
    <property type="component" value="Chromosome"/>
</dbReference>
<feature type="chain" id="PRO_5047426957" evidence="1">
    <location>
        <begin position="19"/>
        <end position="401"/>
    </location>
</feature>
<evidence type="ECO:0000259" key="2">
    <source>
        <dbReference type="PROSITE" id="PS50853"/>
    </source>
</evidence>
<evidence type="ECO:0000313" key="4">
    <source>
        <dbReference type="Proteomes" id="UP000306825"/>
    </source>
</evidence>